<accession>A0A0K2RXQ5</accession>
<keyword evidence="3" id="KW-0479">Metal-binding</keyword>
<proteinExistence type="inferred from homology"/>
<dbReference type="AlphaFoldDB" id="A0A0K2RXQ5"/>
<reference evidence="10" key="1">
    <citation type="submission" date="2015-08" db="EMBL/GenBank/DDBJ databases">
        <title>Complete genome sequence of Rothia mucilaginosa strain NUM-Rm6536.</title>
        <authorList>
            <person name="Nambu T."/>
        </authorList>
    </citation>
    <scope>NUCLEOTIDE SEQUENCE [LARGE SCALE GENOMIC DNA]</scope>
    <source>
        <strain evidence="10">NUM-Rm6536</strain>
    </source>
</reference>
<keyword evidence="4" id="KW-0378">Hydrolase</keyword>
<evidence type="ECO:0000256" key="1">
    <source>
        <dbReference type="ARBA" id="ARBA00006336"/>
    </source>
</evidence>
<evidence type="ECO:0000313" key="9">
    <source>
        <dbReference type="EMBL" id="BAS19367.1"/>
    </source>
</evidence>
<dbReference type="Gene3D" id="3.40.50.850">
    <property type="entry name" value="Isochorismatase-like"/>
    <property type="match status" value="1"/>
</dbReference>
<dbReference type="SUPFAM" id="SSF52499">
    <property type="entry name" value="Isochorismatase-like hydrolases"/>
    <property type="match status" value="1"/>
</dbReference>
<dbReference type="EC" id="3.5.1.19" evidence="6"/>
<dbReference type="PANTHER" id="PTHR11080">
    <property type="entry name" value="PYRAZINAMIDASE/NICOTINAMIDASE"/>
    <property type="match status" value="1"/>
</dbReference>
<dbReference type="GO" id="GO:0019363">
    <property type="term" value="P:pyridine nucleotide biosynthetic process"/>
    <property type="evidence" value="ECO:0007669"/>
    <property type="project" value="UniProtKB-KW"/>
</dbReference>
<dbReference type="PANTHER" id="PTHR11080:SF2">
    <property type="entry name" value="LD05707P"/>
    <property type="match status" value="1"/>
</dbReference>
<dbReference type="InterPro" id="IPR036380">
    <property type="entry name" value="Isochorismatase-like_sf"/>
</dbReference>
<comment type="similarity">
    <text evidence="1">Belongs to the isochorismatase family.</text>
</comment>
<dbReference type="GO" id="GO:0008936">
    <property type="term" value="F:nicotinamidase activity"/>
    <property type="evidence" value="ECO:0007669"/>
    <property type="project" value="UniProtKB-EC"/>
</dbReference>
<evidence type="ECO:0000256" key="7">
    <source>
        <dbReference type="ARBA" id="ARBA00043224"/>
    </source>
</evidence>
<evidence type="ECO:0000256" key="4">
    <source>
        <dbReference type="ARBA" id="ARBA00022801"/>
    </source>
</evidence>
<name>A0A0K2RXQ5_9MICC</name>
<gene>
    <name evidence="9" type="ORF">RM6536_0120</name>
</gene>
<organism evidence="9">
    <name type="scientific">Rothia mucilaginosa</name>
    <dbReference type="NCBI Taxonomy" id="43675"/>
    <lineage>
        <taxon>Bacteria</taxon>
        <taxon>Bacillati</taxon>
        <taxon>Actinomycetota</taxon>
        <taxon>Actinomycetes</taxon>
        <taxon>Micrococcales</taxon>
        <taxon>Micrococcaceae</taxon>
        <taxon>Rothia</taxon>
    </lineage>
</organism>
<comment type="pathway">
    <text evidence="5">Cofactor biosynthesis; nicotinate biosynthesis; nicotinate from nicotinamide: step 1/1.</text>
</comment>
<evidence type="ECO:0000256" key="2">
    <source>
        <dbReference type="ARBA" id="ARBA00022642"/>
    </source>
</evidence>
<dbReference type="EMBL" id="AP014938">
    <property type="protein sequence ID" value="BAS19367.1"/>
    <property type="molecule type" value="Genomic_DNA"/>
</dbReference>
<evidence type="ECO:0000256" key="5">
    <source>
        <dbReference type="ARBA" id="ARBA00037900"/>
    </source>
</evidence>
<dbReference type="Pfam" id="PF00857">
    <property type="entry name" value="Isochorismatase"/>
    <property type="match status" value="2"/>
</dbReference>
<protein>
    <recommendedName>
        <fullName evidence="6">nicotinamidase</fullName>
        <ecNumber evidence="6">3.5.1.19</ecNumber>
    </recommendedName>
    <alternativeName>
        <fullName evidence="7">Nicotinamide deamidase</fullName>
    </alternativeName>
</protein>
<keyword evidence="2" id="KW-0662">Pyridine nucleotide biosynthesis</keyword>
<feature type="domain" description="Isochorismatase-like" evidence="8">
    <location>
        <begin position="135"/>
        <end position="205"/>
    </location>
</feature>
<evidence type="ECO:0000313" key="10">
    <source>
        <dbReference type="Proteomes" id="UP000066203"/>
    </source>
</evidence>
<dbReference type="Proteomes" id="UP000066203">
    <property type="component" value="Chromosome"/>
</dbReference>
<dbReference type="RefSeq" id="WP_060823628.1">
    <property type="nucleotide sequence ID" value="NZ_AP014938.1"/>
</dbReference>
<evidence type="ECO:0000256" key="6">
    <source>
        <dbReference type="ARBA" id="ARBA00039017"/>
    </source>
</evidence>
<dbReference type="PATRIC" id="fig|43675.28.peg.124"/>
<feature type="domain" description="Isochorismatase-like" evidence="8">
    <location>
        <begin position="4"/>
        <end position="109"/>
    </location>
</feature>
<sequence length="208" mass="22687">MSKALIIVDVQNDFCAGGALATERGADVAALISEYVENNHHRYDAIVATQDWHIEPGSHFSDTPDYVDSWPVHCVAKSEGAQIHENLDTDYIEAYFRKGRFEAAYSGFEGLLAPEDEVATGEHELGVDASEDGPQTPLSEWLDERGIEFVDVVGIATDYCVAATARDAVDAGYETRVLLDLTAPVHEDKLDETTEALEADGVEVVEVL</sequence>
<evidence type="ECO:0000256" key="3">
    <source>
        <dbReference type="ARBA" id="ARBA00022723"/>
    </source>
</evidence>
<evidence type="ECO:0000259" key="8">
    <source>
        <dbReference type="Pfam" id="PF00857"/>
    </source>
</evidence>
<dbReference type="InterPro" id="IPR052347">
    <property type="entry name" value="Isochorismatase_Nicotinamidase"/>
</dbReference>
<dbReference type="GO" id="GO:0046872">
    <property type="term" value="F:metal ion binding"/>
    <property type="evidence" value="ECO:0007669"/>
    <property type="project" value="UniProtKB-KW"/>
</dbReference>
<dbReference type="InterPro" id="IPR000868">
    <property type="entry name" value="Isochorismatase-like_dom"/>
</dbReference>